<comment type="caution">
    <text evidence="2">The sequence shown here is derived from an EMBL/GenBank/DDBJ whole genome shotgun (WGS) entry which is preliminary data.</text>
</comment>
<dbReference type="Proteomes" id="UP001189429">
    <property type="component" value="Unassembled WGS sequence"/>
</dbReference>
<evidence type="ECO:0000256" key="1">
    <source>
        <dbReference type="SAM" id="MobiDB-lite"/>
    </source>
</evidence>
<name>A0ABN9T6M2_9DINO</name>
<keyword evidence="3" id="KW-1185">Reference proteome</keyword>
<organism evidence="2 3">
    <name type="scientific">Prorocentrum cordatum</name>
    <dbReference type="NCBI Taxonomy" id="2364126"/>
    <lineage>
        <taxon>Eukaryota</taxon>
        <taxon>Sar</taxon>
        <taxon>Alveolata</taxon>
        <taxon>Dinophyceae</taxon>
        <taxon>Prorocentrales</taxon>
        <taxon>Prorocentraceae</taxon>
        <taxon>Prorocentrum</taxon>
    </lineage>
</organism>
<evidence type="ECO:0000313" key="2">
    <source>
        <dbReference type="EMBL" id="CAK0840715.1"/>
    </source>
</evidence>
<evidence type="ECO:0000313" key="3">
    <source>
        <dbReference type="Proteomes" id="UP001189429"/>
    </source>
</evidence>
<protein>
    <submittedName>
        <fullName evidence="2">Uncharacterized protein</fullName>
    </submittedName>
</protein>
<accession>A0ABN9T6M2</accession>
<gene>
    <name evidence="2" type="ORF">PCOR1329_LOCUS36079</name>
</gene>
<feature type="region of interest" description="Disordered" evidence="1">
    <location>
        <begin position="1"/>
        <end position="20"/>
    </location>
</feature>
<sequence length="226" mass="24464">MQSGPSASLAEVNGQQKPNRRRRLRCSLLIPPMAMTKSEPFYLNIVVVDSSAAVTSQVQGKLGSGFFGKAASTMAKKVVTESKIATKVAAQLVEKIPAVLAEKGITLECKARYQFGSFIVLRAQVTEVTPVQLVTLAKGDAFGQKFGQMLESFEALELAEALDTVQAKVRDKVNIALIEKLTEILPAKLQEQGIQTTISAKPTHEQAEFFFDFIERMQGGEAGGDS</sequence>
<dbReference type="EMBL" id="CAUYUJ010014394">
    <property type="protein sequence ID" value="CAK0840715.1"/>
    <property type="molecule type" value="Genomic_DNA"/>
</dbReference>
<proteinExistence type="predicted"/>
<reference evidence="2" key="1">
    <citation type="submission" date="2023-10" db="EMBL/GenBank/DDBJ databases">
        <authorList>
            <person name="Chen Y."/>
            <person name="Shah S."/>
            <person name="Dougan E. K."/>
            <person name="Thang M."/>
            <person name="Chan C."/>
        </authorList>
    </citation>
    <scope>NUCLEOTIDE SEQUENCE [LARGE SCALE GENOMIC DNA]</scope>
</reference>